<dbReference type="PANTHER" id="PTHR43861">
    <property type="entry name" value="TRANS-ACONITATE 2-METHYLTRANSFERASE-RELATED"/>
    <property type="match status" value="1"/>
</dbReference>
<keyword evidence="5" id="KW-1185">Reference proteome</keyword>
<dbReference type="Pfam" id="PF13649">
    <property type="entry name" value="Methyltransf_25"/>
    <property type="match status" value="1"/>
</dbReference>
<gene>
    <name evidence="4" type="ORF">BBA_09462</name>
</gene>
<dbReference type="EMBL" id="JH725203">
    <property type="protein sequence ID" value="EJP61619.1"/>
    <property type="molecule type" value="Genomic_DNA"/>
</dbReference>
<feature type="domain" description="Methyltransferase" evidence="3">
    <location>
        <begin position="42"/>
        <end position="145"/>
    </location>
</feature>
<dbReference type="PANTHER" id="PTHR43861:SF1">
    <property type="entry name" value="TRANS-ACONITATE 2-METHYLTRANSFERASE"/>
    <property type="match status" value="1"/>
</dbReference>
<dbReference type="GeneID" id="19892474"/>
<dbReference type="RefSeq" id="XP_008602781.1">
    <property type="nucleotide sequence ID" value="XM_008604559.1"/>
</dbReference>
<sequence length="266" mass="29938">MTQYDTIGKQYTDVFDSLPYRDMEVVNVYAALESILRPDLNVIEFACGAGFYTDKLLLWGASSVTGIDISKRMIELACLRLVPTPYNNLARFVVADGTAPRSHSAGGEMEAYDIAFAAWFLNYSATAAELTAMFTSVAINLKSTGVFIGVVPHPTENLEARAEACATAPLNRLYPRNEYTGELDSGDGWGLRVYLDDQGTNFMTYHLRPSVYKSAARAAGLKGRLEWRREILLDDEMWRMKLRLSEEEWTIKKKNPHLGILMIWKN</sequence>
<name>J4KL56_BEAB2</name>
<dbReference type="STRING" id="655819.J4KL56"/>
<keyword evidence="2 4" id="KW-0808">Transferase</keyword>
<accession>J4KL56</accession>
<protein>
    <submittedName>
        <fullName evidence="4">Methyltransferase-like protein</fullName>
    </submittedName>
</protein>
<evidence type="ECO:0000256" key="1">
    <source>
        <dbReference type="ARBA" id="ARBA00022603"/>
    </source>
</evidence>
<dbReference type="Gene3D" id="3.40.50.150">
    <property type="entry name" value="Vaccinia Virus protein VP39"/>
    <property type="match status" value="1"/>
</dbReference>
<dbReference type="OrthoDB" id="3647at2759"/>
<dbReference type="InterPro" id="IPR041698">
    <property type="entry name" value="Methyltransf_25"/>
</dbReference>
<keyword evidence="1 4" id="KW-0489">Methyltransferase</keyword>
<dbReference type="InParanoid" id="J4KL56"/>
<proteinExistence type="predicted"/>
<dbReference type="AlphaFoldDB" id="J4KL56"/>
<dbReference type="InterPro" id="IPR029063">
    <property type="entry name" value="SAM-dependent_MTases_sf"/>
</dbReference>
<dbReference type="SUPFAM" id="SSF53335">
    <property type="entry name" value="S-adenosyl-L-methionine-dependent methyltransferases"/>
    <property type="match status" value="1"/>
</dbReference>
<dbReference type="HOGENOM" id="CLU_049749_3_1_1"/>
<reference evidence="4 5" key="1">
    <citation type="journal article" date="2012" name="Sci. Rep.">
        <title>Genomic perspectives on the evolution of fungal entomopathogenicity in Beauveria bassiana.</title>
        <authorList>
            <person name="Xiao G."/>
            <person name="Ying S.H."/>
            <person name="Zheng P."/>
            <person name="Wang Z.L."/>
            <person name="Zhang S."/>
            <person name="Xie X.Q."/>
            <person name="Shang Y."/>
            <person name="St Leger R.J."/>
            <person name="Zhao G.P."/>
            <person name="Wang C."/>
            <person name="Feng M.G."/>
        </authorList>
    </citation>
    <scope>NUCLEOTIDE SEQUENCE [LARGE SCALE GENOMIC DNA]</scope>
    <source>
        <strain evidence="4 5">ARSEF 2860</strain>
    </source>
</reference>
<dbReference type="Proteomes" id="UP000002762">
    <property type="component" value="Unassembled WGS sequence"/>
</dbReference>
<dbReference type="GO" id="GO:0008168">
    <property type="term" value="F:methyltransferase activity"/>
    <property type="evidence" value="ECO:0007669"/>
    <property type="project" value="UniProtKB-KW"/>
</dbReference>
<evidence type="ECO:0000259" key="3">
    <source>
        <dbReference type="Pfam" id="PF13649"/>
    </source>
</evidence>
<dbReference type="CDD" id="cd02440">
    <property type="entry name" value="AdoMet_MTases"/>
    <property type="match status" value="1"/>
</dbReference>
<organism evidence="4 5">
    <name type="scientific">Beauveria bassiana (strain ARSEF 2860)</name>
    <name type="common">White muscardine disease fungus</name>
    <name type="synonym">Tritirachium shiotae</name>
    <dbReference type="NCBI Taxonomy" id="655819"/>
    <lineage>
        <taxon>Eukaryota</taxon>
        <taxon>Fungi</taxon>
        <taxon>Dikarya</taxon>
        <taxon>Ascomycota</taxon>
        <taxon>Pezizomycotina</taxon>
        <taxon>Sordariomycetes</taxon>
        <taxon>Hypocreomycetidae</taxon>
        <taxon>Hypocreales</taxon>
        <taxon>Cordycipitaceae</taxon>
        <taxon>Beauveria</taxon>
    </lineage>
</organism>
<evidence type="ECO:0000313" key="4">
    <source>
        <dbReference type="EMBL" id="EJP61619.1"/>
    </source>
</evidence>
<dbReference type="GO" id="GO:0032259">
    <property type="term" value="P:methylation"/>
    <property type="evidence" value="ECO:0007669"/>
    <property type="project" value="UniProtKB-KW"/>
</dbReference>
<evidence type="ECO:0000256" key="2">
    <source>
        <dbReference type="ARBA" id="ARBA00022679"/>
    </source>
</evidence>
<evidence type="ECO:0000313" key="5">
    <source>
        <dbReference type="Proteomes" id="UP000002762"/>
    </source>
</evidence>